<protein>
    <submittedName>
        <fullName evidence="1">Uncharacterized protein</fullName>
    </submittedName>
</protein>
<name>A0A443LJD4_9RHOB</name>
<reference evidence="1 2" key="1">
    <citation type="submission" date="2019-01" db="EMBL/GenBank/DDBJ databases">
        <title>Sinorhodobacter populi sp. nov. isolated from the symptomatic bark tissue of Populus euramericana canker.</title>
        <authorList>
            <person name="Xu G."/>
        </authorList>
    </citation>
    <scope>NUCLEOTIDE SEQUENCE [LARGE SCALE GENOMIC DNA]</scope>
    <source>
        <strain evidence="1 2">CGMCC 1.12963</strain>
    </source>
</reference>
<dbReference type="AlphaFoldDB" id="A0A443LJD4"/>
<evidence type="ECO:0000313" key="2">
    <source>
        <dbReference type="Proteomes" id="UP000288071"/>
    </source>
</evidence>
<proteinExistence type="predicted"/>
<reference evidence="2" key="2">
    <citation type="submission" date="2019-01" db="EMBL/GenBank/DDBJ databases">
        <title>Sinorhodobacter populi sp. nov. isolated from the symptomatic bark tissue of Populus euramericana canker.</title>
        <authorList>
            <person name="Li Y."/>
        </authorList>
    </citation>
    <scope>NUCLEOTIDE SEQUENCE [LARGE SCALE GENOMIC DNA]</scope>
    <source>
        <strain evidence="2">CGMCC 1.12963</strain>
    </source>
</reference>
<gene>
    <name evidence="1" type="ORF">EOW66_17310</name>
</gene>
<dbReference type="Proteomes" id="UP000288071">
    <property type="component" value="Unassembled WGS sequence"/>
</dbReference>
<dbReference type="RefSeq" id="WP_128157572.1">
    <property type="nucleotide sequence ID" value="NZ_JBHSOM010000012.1"/>
</dbReference>
<keyword evidence="2" id="KW-1185">Reference proteome</keyword>
<sequence length="78" mass="8980">MGARRDPQPGAISVQTFGDAVRWLFLNVPSERMRAVIEDGAPLPSAARLMCDIYWINEGALRRELARFWYPERYRGVL</sequence>
<organism evidence="1 2">
    <name type="scientific">Paenirhodobacter huangdaonensis</name>
    <dbReference type="NCBI Taxonomy" id="2501515"/>
    <lineage>
        <taxon>Bacteria</taxon>
        <taxon>Pseudomonadati</taxon>
        <taxon>Pseudomonadota</taxon>
        <taxon>Alphaproteobacteria</taxon>
        <taxon>Rhodobacterales</taxon>
        <taxon>Rhodobacter group</taxon>
        <taxon>Paenirhodobacter</taxon>
    </lineage>
</organism>
<accession>A0A443LJD4</accession>
<dbReference type="EMBL" id="SAVA01000012">
    <property type="protein sequence ID" value="RWR49286.1"/>
    <property type="molecule type" value="Genomic_DNA"/>
</dbReference>
<evidence type="ECO:0000313" key="1">
    <source>
        <dbReference type="EMBL" id="RWR49286.1"/>
    </source>
</evidence>
<comment type="caution">
    <text evidence="1">The sequence shown here is derived from an EMBL/GenBank/DDBJ whole genome shotgun (WGS) entry which is preliminary data.</text>
</comment>